<dbReference type="Proteomes" id="UP001651158">
    <property type="component" value="Unassembled WGS sequence"/>
</dbReference>
<evidence type="ECO:0000313" key="2">
    <source>
        <dbReference type="EMBL" id="KAL5105020.1"/>
    </source>
</evidence>
<comment type="caution">
    <text evidence="2">The sequence shown here is derived from an EMBL/GenBank/DDBJ whole genome shotgun (WGS) entry which is preliminary data.</text>
</comment>
<keyword evidence="1" id="KW-0175">Coiled coil</keyword>
<gene>
    <name evidence="2" type="ORF">TcWFU_009200</name>
</gene>
<dbReference type="EMBL" id="JAKROA010000010">
    <property type="protein sequence ID" value="KAL5105020.1"/>
    <property type="molecule type" value="Genomic_DNA"/>
</dbReference>
<evidence type="ECO:0000256" key="1">
    <source>
        <dbReference type="SAM" id="Coils"/>
    </source>
</evidence>
<organism evidence="2 3">
    <name type="scientific">Taenia crassiceps</name>
    <dbReference type="NCBI Taxonomy" id="6207"/>
    <lineage>
        <taxon>Eukaryota</taxon>
        <taxon>Metazoa</taxon>
        <taxon>Spiralia</taxon>
        <taxon>Lophotrochozoa</taxon>
        <taxon>Platyhelminthes</taxon>
        <taxon>Cestoda</taxon>
        <taxon>Eucestoda</taxon>
        <taxon>Cyclophyllidea</taxon>
        <taxon>Taeniidae</taxon>
        <taxon>Taenia</taxon>
    </lineage>
</organism>
<reference evidence="2 3" key="1">
    <citation type="journal article" date="2022" name="Front. Cell. Infect. Microbiol.">
        <title>The Genomes of Two Strains of Taenia crassiceps the Animal Model for the Study of Human Cysticercosis.</title>
        <authorList>
            <person name="Bobes R.J."/>
            <person name="Estrada K."/>
            <person name="Rios-Valencia D.G."/>
            <person name="Calderon-Gallegos A."/>
            <person name="de la Torre P."/>
            <person name="Carrero J.C."/>
            <person name="Sanchez-Flores A."/>
            <person name="Laclette J.P."/>
        </authorList>
    </citation>
    <scope>NUCLEOTIDE SEQUENCE [LARGE SCALE GENOMIC DNA]</scope>
    <source>
        <strain evidence="2">WFUcys</strain>
    </source>
</reference>
<keyword evidence="3" id="KW-1185">Reference proteome</keyword>
<name>A0ABR4Q5X5_9CEST</name>
<dbReference type="Gene3D" id="1.20.5.1700">
    <property type="match status" value="1"/>
</dbReference>
<feature type="coiled-coil region" evidence="1">
    <location>
        <begin position="185"/>
        <end position="404"/>
    </location>
</feature>
<proteinExistence type="predicted"/>
<feature type="coiled-coil region" evidence="1">
    <location>
        <begin position="475"/>
        <end position="537"/>
    </location>
</feature>
<accession>A0ABR4Q5X5</accession>
<protein>
    <submittedName>
        <fullName evidence="2">Uncharacterized protein</fullName>
    </submittedName>
</protein>
<evidence type="ECO:0000313" key="3">
    <source>
        <dbReference type="Proteomes" id="UP001651158"/>
    </source>
</evidence>
<sequence>MHEATDMSLCHEKYGTGHECNNDDTTVVIEPNSQDSVCHPTQNLAIVPTNQVDYPSEPNLTVGEDQEGFKTFSSNSNNVRFINEPDALFTERLSLTKNINIKEKDDDVGLEEKARDAKLENFWLLRQQCVLQEKELLQLREALRQRDSRNARTEAEVVRLRSELITSEKARSRQSALLSSSLVDREVIASEARACERELSEVEAKIHHLTAEILTRESRIVQLEDEAAGRREAETRISQMTVAFEEALREQAEQLRAQFFTENEGATVDKIDCLEREIEDLKVSHAEAMDIVTKREEAKVREDAHTIHQLQHRTTQLQAQLESQRQEIDDLKTCNNRLKADFEHLERFSHSMQTRVEETEVKVVRERAKVNQLETELSACRGALASSEQNLHDLALEQEVARERVAASDRRFKAMHAQIVELNSSLQASVQQNAHVARAATLLTSRISAVEAENARLGDQIATQEAHLVEQRIQTASLNDNLLQLEAHLRSAREDNKQLSLQQILLKRQLESQRCSTAKYREEKHVLQEKLARYEQLLKYPASLNAFSNPDKFFGDKEIDPFVRLATFYEKARGLSQVRDEQNEGLGTEKCASFPSSTTSARLAKVTSAIMTECVDKEGRICTDAFRAHLRKALDIPQQTPRLHRPSLKAGYCGAKGETISAPRLNGDGADK</sequence>